<gene>
    <name evidence="2" type="ORF">CK203_028705</name>
</gene>
<evidence type="ECO:0000313" key="2">
    <source>
        <dbReference type="EMBL" id="RVW95407.1"/>
    </source>
</evidence>
<feature type="compositionally biased region" description="Basic and acidic residues" evidence="1">
    <location>
        <begin position="157"/>
        <end position="173"/>
    </location>
</feature>
<evidence type="ECO:0000313" key="3">
    <source>
        <dbReference type="Proteomes" id="UP000288805"/>
    </source>
</evidence>
<feature type="compositionally biased region" description="Pro residues" evidence="1">
    <location>
        <begin position="58"/>
        <end position="67"/>
    </location>
</feature>
<feature type="compositionally biased region" description="Polar residues" evidence="1">
    <location>
        <begin position="78"/>
        <end position="93"/>
    </location>
</feature>
<dbReference type="EMBL" id="QGNW01000114">
    <property type="protein sequence ID" value="RVW95407.1"/>
    <property type="molecule type" value="Genomic_DNA"/>
</dbReference>
<accession>A0A438IFF1</accession>
<feature type="region of interest" description="Disordered" evidence="1">
    <location>
        <begin position="129"/>
        <end position="185"/>
    </location>
</feature>
<dbReference type="PANTHER" id="PTHR33472:SF1">
    <property type="entry name" value="EXTENSIN-RELATED"/>
    <property type="match status" value="1"/>
</dbReference>
<comment type="caution">
    <text evidence="2">The sequence shown here is derived from an EMBL/GenBank/DDBJ whole genome shotgun (WGS) entry which is preliminary data.</text>
</comment>
<dbReference type="PANTHER" id="PTHR33472">
    <property type="entry name" value="OS01G0106600 PROTEIN"/>
    <property type="match status" value="1"/>
</dbReference>
<dbReference type="KEGG" id="vvi:104881884"/>
<feature type="region of interest" description="Disordered" evidence="1">
    <location>
        <begin position="1"/>
        <end position="115"/>
    </location>
</feature>
<feature type="compositionally biased region" description="Polar residues" evidence="1">
    <location>
        <begin position="214"/>
        <end position="228"/>
    </location>
</feature>
<dbReference type="Proteomes" id="UP000288805">
    <property type="component" value="Unassembled WGS sequence"/>
</dbReference>
<sequence length="300" mass="32380">MANQPLPSRPWFILGSMRPVAPPPAPDAQPQPQAQPPAPRPIFRPTFGQAFKPSTQPQQPPPPPPPAATAAPVFRVGNISSVPSYPSEKTTLPSEKIKTPAPPPSPLTMPPAHVKFTPEPIEQKTMLIGKPIPPLKPSNGGLQKDVGDTAKPSFVPDYEKREKTKDMETGDHKGNHKKAHSKDDSMKIITIVGDNKGAIMELSLASKKHDPEGDSNTLIKTNPKTSWGSKLGSDDSSSVKEESERMEKIQNKMGTPSSPMNAFMNSNVQAVNNSILFNTSCTSHDPGVRVFFSHGDGQNN</sequence>
<proteinExistence type="predicted"/>
<feature type="compositionally biased region" description="Pro residues" evidence="1">
    <location>
        <begin position="20"/>
        <end position="42"/>
    </location>
</feature>
<dbReference type="OrthoDB" id="1939627at2759"/>
<evidence type="ECO:0000256" key="1">
    <source>
        <dbReference type="SAM" id="MobiDB-lite"/>
    </source>
</evidence>
<reference evidence="2 3" key="1">
    <citation type="journal article" date="2018" name="PLoS Genet.">
        <title>Population sequencing reveals clonal diversity and ancestral inbreeding in the grapevine cultivar Chardonnay.</title>
        <authorList>
            <person name="Roach M.J."/>
            <person name="Johnson D.L."/>
            <person name="Bohlmann J."/>
            <person name="van Vuuren H.J."/>
            <person name="Jones S.J."/>
            <person name="Pretorius I.S."/>
            <person name="Schmidt S.A."/>
            <person name="Borneman A.R."/>
        </authorList>
    </citation>
    <scope>NUCLEOTIDE SEQUENCE [LARGE SCALE GENOMIC DNA]</scope>
    <source>
        <strain evidence="3">cv. Chardonnay</strain>
        <tissue evidence="2">Leaf</tissue>
    </source>
</reference>
<name>A0A438IFF1_VITVI</name>
<feature type="compositionally biased region" description="Pro residues" evidence="1">
    <location>
        <begin position="100"/>
        <end position="109"/>
    </location>
</feature>
<protein>
    <submittedName>
        <fullName evidence="2">Uncharacterized protein</fullName>
    </submittedName>
</protein>
<organism evidence="2 3">
    <name type="scientific">Vitis vinifera</name>
    <name type="common">Grape</name>
    <dbReference type="NCBI Taxonomy" id="29760"/>
    <lineage>
        <taxon>Eukaryota</taxon>
        <taxon>Viridiplantae</taxon>
        <taxon>Streptophyta</taxon>
        <taxon>Embryophyta</taxon>
        <taxon>Tracheophyta</taxon>
        <taxon>Spermatophyta</taxon>
        <taxon>Magnoliopsida</taxon>
        <taxon>eudicotyledons</taxon>
        <taxon>Gunneridae</taxon>
        <taxon>Pentapetalae</taxon>
        <taxon>rosids</taxon>
        <taxon>Vitales</taxon>
        <taxon>Vitaceae</taxon>
        <taxon>Viteae</taxon>
        <taxon>Vitis</taxon>
    </lineage>
</organism>
<feature type="region of interest" description="Disordered" evidence="1">
    <location>
        <begin position="205"/>
        <end position="245"/>
    </location>
</feature>
<dbReference type="AlphaFoldDB" id="A0A438IFF1"/>